<reference evidence="2" key="1">
    <citation type="submission" date="2013-09" db="EMBL/GenBank/DDBJ databases">
        <title>Corchorus olitorius genome sequencing.</title>
        <authorList>
            <person name="Alam M."/>
            <person name="Haque M.S."/>
            <person name="Islam M.S."/>
            <person name="Emdad E.M."/>
            <person name="Islam M.M."/>
            <person name="Ahmed B."/>
            <person name="Halim A."/>
            <person name="Hossen Q.M.M."/>
            <person name="Hossain M.Z."/>
            <person name="Ahmed R."/>
            <person name="Khan M.M."/>
            <person name="Islam R."/>
            <person name="Rashid M.M."/>
            <person name="Khan S.A."/>
            <person name="Rahman M.S."/>
            <person name="Alam M."/>
            <person name="Yahiya A.S."/>
            <person name="Khan M.S."/>
            <person name="Azam M.S."/>
            <person name="Haque T."/>
            <person name="Lashkar M.Z.H."/>
            <person name="Akhand A.I."/>
            <person name="Morshed G."/>
            <person name="Roy S."/>
            <person name="Uddin K.S."/>
            <person name="Rabeya T."/>
            <person name="Hossain A.S."/>
            <person name="Chowdhury A."/>
            <person name="Snigdha A.R."/>
            <person name="Mortoza M.S."/>
            <person name="Matin S.A."/>
            <person name="Hoque S.M.E."/>
            <person name="Islam M.K."/>
            <person name="Roy D.K."/>
            <person name="Haider R."/>
            <person name="Moosa M.M."/>
            <person name="Elias S.M."/>
            <person name="Hasan A.M."/>
            <person name="Jahan S."/>
            <person name="Shafiuddin M."/>
            <person name="Mahmood N."/>
            <person name="Shommy N.S."/>
        </authorList>
    </citation>
    <scope>NUCLEOTIDE SEQUENCE [LARGE SCALE GENOMIC DNA]</scope>
    <source>
        <strain evidence="2">cv. O-4</strain>
    </source>
</reference>
<sequence length="165" mass="18763">MKLASLALTRTFTPWLFMPASPHERTVEQELEKLREFNTSLDNFDTLSSRRKRSCEEFLKSVDCIVPYLGLNGDPSHLPFQSAGEFCPDGFFRKRSKYSARENFLSNRALHIVRMTEIVVVFSNPPLCRYVAAATAATYLIGVMPRYLGNIGFGGCRYRKIVALI</sequence>
<dbReference type="EMBL" id="AWUE01010311">
    <property type="protein sequence ID" value="OMP11757.1"/>
    <property type="molecule type" value="Genomic_DNA"/>
</dbReference>
<keyword evidence="2" id="KW-1185">Reference proteome</keyword>
<organism evidence="1 2">
    <name type="scientific">Corchorus olitorius</name>
    <dbReference type="NCBI Taxonomy" id="93759"/>
    <lineage>
        <taxon>Eukaryota</taxon>
        <taxon>Viridiplantae</taxon>
        <taxon>Streptophyta</taxon>
        <taxon>Embryophyta</taxon>
        <taxon>Tracheophyta</taxon>
        <taxon>Spermatophyta</taxon>
        <taxon>Magnoliopsida</taxon>
        <taxon>eudicotyledons</taxon>
        <taxon>Gunneridae</taxon>
        <taxon>Pentapetalae</taxon>
        <taxon>rosids</taxon>
        <taxon>malvids</taxon>
        <taxon>Malvales</taxon>
        <taxon>Malvaceae</taxon>
        <taxon>Grewioideae</taxon>
        <taxon>Apeibeae</taxon>
        <taxon>Corchorus</taxon>
    </lineage>
</organism>
<gene>
    <name evidence="1" type="ORF">COLO4_03701</name>
</gene>
<protein>
    <submittedName>
        <fullName evidence="1">Uncharacterized protein</fullName>
    </submittedName>
</protein>
<accession>A0A1R3KXJ2</accession>
<evidence type="ECO:0000313" key="1">
    <source>
        <dbReference type="EMBL" id="OMP11757.1"/>
    </source>
</evidence>
<name>A0A1R3KXJ2_9ROSI</name>
<proteinExistence type="predicted"/>
<dbReference type="Proteomes" id="UP000187203">
    <property type="component" value="Unassembled WGS sequence"/>
</dbReference>
<dbReference type="AlphaFoldDB" id="A0A1R3KXJ2"/>
<comment type="caution">
    <text evidence="1">The sequence shown here is derived from an EMBL/GenBank/DDBJ whole genome shotgun (WGS) entry which is preliminary data.</text>
</comment>
<evidence type="ECO:0000313" key="2">
    <source>
        <dbReference type="Proteomes" id="UP000187203"/>
    </source>
</evidence>